<dbReference type="EMBL" id="JBBAYM010000516">
    <property type="protein sequence ID" value="MEI5617351.1"/>
    <property type="molecule type" value="Genomic_DNA"/>
</dbReference>
<evidence type="ECO:0000313" key="1">
    <source>
        <dbReference type="EMBL" id="MEI5617351.1"/>
    </source>
</evidence>
<dbReference type="Gene3D" id="3.20.20.150">
    <property type="entry name" value="Divalent-metal-dependent TIM barrel enzymes"/>
    <property type="match status" value="1"/>
</dbReference>
<gene>
    <name evidence="1" type="ORF">WB403_50540</name>
</gene>
<proteinExistence type="predicted"/>
<feature type="non-terminal residue" evidence="1">
    <location>
        <position position="1"/>
    </location>
</feature>
<accession>A0ABU8GXU0</accession>
<dbReference type="Proteomes" id="UP001365781">
    <property type="component" value="Unassembled WGS sequence"/>
</dbReference>
<protein>
    <submittedName>
        <fullName evidence="1">DUF692 family multinuclear iron-containing protein</fullName>
    </submittedName>
</protein>
<sequence>GGVWIELEGTRRLLDDHLHDVPDIVFTMLSWLAEQCPQPLTVILERDGHYPEFTGLLHQLQRARAALACGRDKRSREAYELAVV</sequence>
<dbReference type="Pfam" id="PF05114">
    <property type="entry name" value="MbnB_TglH_ChrH"/>
    <property type="match status" value="1"/>
</dbReference>
<evidence type="ECO:0000313" key="2">
    <source>
        <dbReference type="Proteomes" id="UP001365781"/>
    </source>
</evidence>
<comment type="caution">
    <text evidence="1">The sequence shown here is derived from an EMBL/GenBank/DDBJ whole genome shotgun (WGS) entry which is preliminary data.</text>
</comment>
<dbReference type="RefSeq" id="WP_336559215.1">
    <property type="nucleotide sequence ID" value="NZ_JBBAYM010000516.1"/>
</dbReference>
<name>A0ABU8GXU0_9ACTN</name>
<keyword evidence="2" id="KW-1185">Reference proteome</keyword>
<reference evidence="1 2" key="1">
    <citation type="submission" date="2024-03" db="EMBL/GenBank/DDBJ databases">
        <title>First Report of Pectobacterium brasiliscabiei causing potato scab in china.</title>
        <authorList>
            <person name="Handique U."/>
        </authorList>
    </citation>
    <scope>NUCLEOTIDE SEQUENCE [LARGE SCALE GENOMIC DNA]</scope>
    <source>
        <strain evidence="1 2">ZRIMU1503</strain>
    </source>
</reference>
<organism evidence="1 2">
    <name type="scientific">Streptomyces brasiliscabiei</name>
    <dbReference type="NCBI Taxonomy" id="2736302"/>
    <lineage>
        <taxon>Bacteria</taxon>
        <taxon>Bacillati</taxon>
        <taxon>Actinomycetota</taxon>
        <taxon>Actinomycetes</taxon>
        <taxon>Kitasatosporales</taxon>
        <taxon>Streptomycetaceae</taxon>
        <taxon>Streptomyces</taxon>
    </lineage>
</organism>
<dbReference type="InterPro" id="IPR007801">
    <property type="entry name" value="MbnB/TglH/ChrH"/>
</dbReference>